<dbReference type="AlphaFoldDB" id="A0A2K2G439"/>
<keyword evidence="2" id="KW-1185">Reference proteome</keyword>
<comment type="caution">
    <text evidence="1">The sequence shown here is derived from an EMBL/GenBank/DDBJ whole genome shotgun (WGS) entry which is preliminary data.</text>
</comment>
<dbReference type="EMBL" id="LYMM01000022">
    <property type="protein sequence ID" value="PNU05815.1"/>
    <property type="molecule type" value="Genomic_DNA"/>
</dbReference>
<sequence length="257" mass="27120">MSDKQEQDGSAESAEAAMKAAFARLGIVLDEENGGDAEMQVAALNGVADRLDAITAERDAAHAKLLDLDVITAELETVKAGAAETDRDLASHVVQLRDANIELLSLRRQVAAQKGQATRAKAEQAETAEKLAEAVARSGQTEPRVLPGARPVLSRIDRPTVMALVADADKVEIVPVADDREEIGLGVLVVSGGVDAFVLGRSGIGLSVDRWEVTGPGKVTGWALYLDGELAAYRDRSGGQLTIGNHQTFNLASDVLF</sequence>
<evidence type="ECO:0000313" key="2">
    <source>
        <dbReference type="Proteomes" id="UP000236327"/>
    </source>
</evidence>
<dbReference type="Proteomes" id="UP000236327">
    <property type="component" value="Unassembled WGS sequence"/>
</dbReference>
<accession>A0A2K2G439</accession>
<gene>
    <name evidence="1" type="ORF">A8V01_14715</name>
</gene>
<organism evidence="1 2">
    <name type="scientific">Novosphingobium guangzhouense</name>
    <dbReference type="NCBI Taxonomy" id="1850347"/>
    <lineage>
        <taxon>Bacteria</taxon>
        <taxon>Pseudomonadati</taxon>
        <taxon>Pseudomonadota</taxon>
        <taxon>Alphaproteobacteria</taxon>
        <taxon>Sphingomonadales</taxon>
        <taxon>Sphingomonadaceae</taxon>
        <taxon>Novosphingobium</taxon>
    </lineage>
</organism>
<reference evidence="1 2" key="1">
    <citation type="submission" date="2016-05" db="EMBL/GenBank/DDBJ databases">
        <title>Complete genome sequence of Novosphingobium guangzhouense SA925(T).</title>
        <authorList>
            <person name="Sha S."/>
        </authorList>
    </citation>
    <scope>NUCLEOTIDE SEQUENCE [LARGE SCALE GENOMIC DNA]</scope>
    <source>
        <strain evidence="1 2">SA925</strain>
    </source>
</reference>
<evidence type="ECO:0000313" key="1">
    <source>
        <dbReference type="EMBL" id="PNU05815.1"/>
    </source>
</evidence>
<proteinExistence type="predicted"/>
<dbReference type="OrthoDB" id="10009141at2"/>
<dbReference type="RefSeq" id="WP_103095021.1">
    <property type="nucleotide sequence ID" value="NZ_LYMM01000022.1"/>
</dbReference>
<name>A0A2K2G439_9SPHN</name>
<protein>
    <submittedName>
        <fullName evidence="1">Uncharacterized protein</fullName>
    </submittedName>
</protein>